<dbReference type="InterPro" id="IPR010930">
    <property type="entry name" value="Flg_bb/hook_C_dom"/>
</dbReference>
<feature type="domain" description="Flagellar hook protein FlgE/F/G-like D1" evidence="7">
    <location>
        <begin position="95"/>
        <end position="200"/>
    </location>
</feature>
<dbReference type="KEGG" id="dau:Daud_1757"/>
<comment type="function">
    <text evidence="4">A flexible structure which links the flagellar filament to the drive apparatus in the basal body.</text>
</comment>
<gene>
    <name evidence="8" type="ordered locus">Daud_1757</name>
</gene>
<dbReference type="InterPro" id="IPR001444">
    <property type="entry name" value="Flag_bb_rod_N"/>
</dbReference>
<dbReference type="PANTHER" id="PTHR30435:SF1">
    <property type="entry name" value="FLAGELLAR HOOK PROTEIN FLGE"/>
    <property type="match status" value="1"/>
</dbReference>
<dbReference type="PANTHER" id="PTHR30435">
    <property type="entry name" value="FLAGELLAR PROTEIN"/>
    <property type="match status" value="1"/>
</dbReference>
<dbReference type="EMBL" id="CP000860">
    <property type="protein sequence ID" value="ACA60253.1"/>
    <property type="molecule type" value="Genomic_DNA"/>
</dbReference>
<evidence type="ECO:0000313" key="9">
    <source>
        <dbReference type="Proteomes" id="UP000008544"/>
    </source>
</evidence>
<evidence type="ECO:0000256" key="1">
    <source>
        <dbReference type="ARBA" id="ARBA00004117"/>
    </source>
</evidence>
<comment type="similarity">
    <text evidence="2 4">Belongs to the flagella basal body rod proteins family.</text>
</comment>
<dbReference type="HOGENOM" id="CLU_013687_0_1_9"/>
<feature type="domain" description="Flagellar basal body rod protein N-terminal" evidence="5">
    <location>
        <begin position="7"/>
        <end position="35"/>
    </location>
</feature>
<keyword evidence="9" id="KW-1185">Reference proteome</keyword>
<evidence type="ECO:0000256" key="3">
    <source>
        <dbReference type="ARBA" id="ARBA00023143"/>
    </source>
</evidence>
<dbReference type="eggNOG" id="COG4786">
    <property type="taxonomic scope" value="Bacteria"/>
</dbReference>
<evidence type="ECO:0000256" key="4">
    <source>
        <dbReference type="RuleBase" id="RU362116"/>
    </source>
</evidence>
<evidence type="ECO:0000259" key="5">
    <source>
        <dbReference type="Pfam" id="PF00460"/>
    </source>
</evidence>
<dbReference type="Proteomes" id="UP000008544">
    <property type="component" value="Chromosome"/>
</dbReference>
<feature type="domain" description="Flagellar basal-body/hook protein C-terminal" evidence="6">
    <location>
        <begin position="264"/>
        <end position="308"/>
    </location>
</feature>
<dbReference type="InterPro" id="IPR037925">
    <property type="entry name" value="FlgE/F/G-like"/>
</dbReference>
<dbReference type="Pfam" id="PF22692">
    <property type="entry name" value="LlgE_F_G_D1"/>
    <property type="match status" value="1"/>
</dbReference>
<dbReference type="GO" id="GO:0009424">
    <property type="term" value="C:bacterial-type flagellum hook"/>
    <property type="evidence" value="ECO:0007669"/>
    <property type="project" value="TreeGrafter"/>
</dbReference>
<dbReference type="RefSeq" id="WP_012302832.1">
    <property type="nucleotide sequence ID" value="NC_010424.1"/>
</dbReference>
<comment type="subcellular location">
    <subcellularLocation>
        <location evidence="1 4">Bacterial flagellum basal body</location>
    </subcellularLocation>
</comment>
<reference evidence="9" key="1">
    <citation type="submission" date="2007-10" db="EMBL/GenBank/DDBJ databases">
        <title>Complete sequence of chromosome of Desulforudis audaxviator MP104C.</title>
        <authorList>
            <person name="Copeland A."/>
            <person name="Lucas S."/>
            <person name="Lapidus A."/>
            <person name="Barry K."/>
            <person name="Glavina del Rio T."/>
            <person name="Dalin E."/>
            <person name="Tice H."/>
            <person name="Bruce D."/>
            <person name="Pitluck S."/>
            <person name="Lowry S.R."/>
            <person name="Larimer F."/>
            <person name="Land M.L."/>
            <person name="Hauser L."/>
            <person name="Kyrpides N."/>
            <person name="Ivanova N.N."/>
            <person name="Richardson P."/>
        </authorList>
    </citation>
    <scope>NUCLEOTIDE SEQUENCE [LARGE SCALE GENOMIC DNA]</scope>
    <source>
        <strain evidence="9">MP104C</strain>
    </source>
</reference>
<dbReference type="Pfam" id="PF00460">
    <property type="entry name" value="Flg_bb_rod"/>
    <property type="match status" value="1"/>
</dbReference>
<dbReference type="GO" id="GO:0009425">
    <property type="term" value="C:bacterial-type flagellum basal body"/>
    <property type="evidence" value="ECO:0007669"/>
    <property type="project" value="UniProtKB-SubCell"/>
</dbReference>
<keyword evidence="3 4" id="KW-0975">Bacterial flagellum</keyword>
<dbReference type="AlphaFoldDB" id="B1I5E3"/>
<dbReference type="InterPro" id="IPR053967">
    <property type="entry name" value="LlgE_F_G-like_D1"/>
</dbReference>
<dbReference type="SUPFAM" id="SSF117143">
    <property type="entry name" value="Flagellar hook protein flgE"/>
    <property type="match status" value="1"/>
</dbReference>
<protein>
    <recommendedName>
        <fullName evidence="4">Flagellar hook protein FlgE</fullName>
    </recommendedName>
</protein>
<proteinExistence type="inferred from homology"/>
<sequence>MIRSLTSGVSGLRNHQVRMDVIANNIANVNTTAFKAGRVNFQEILSQNIRGTSASTIGVDSINPAQIGLGMSVQSIDILFGQGALTTTYRVLDMAIDGNGFFRLGKYSDEGIIEYYYTRDGAFYVDNDGYLVSSGGLHVLGVGQNGASWLTEDAIKTVVNRTYSVEAGFSGERIRLFDPSGVDPGLENNLTTLRIDPNGLIFVNGRTDRAALILIDNYGNPENLTRLGGNLYEVPLRGQNAEPTPYNEGWGVPDSGGGQGRLVSGALEMSNVDLSAEFANMITTQRGFQANARVITVSDEMLQELINLKR</sequence>
<accession>B1I5E3</accession>
<dbReference type="OrthoDB" id="9804559at2"/>
<dbReference type="InterPro" id="IPR020013">
    <property type="entry name" value="Flagellar_FlgE/F/G"/>
</dbReference>
<dbReference type="STRING" id="477974.Daud_1757"/>
<evidence type="ECO:0000313" key="8">
    <source>
        <dbReference type="EMBL" id="ACA60253.1"/>
    </source>
</evidence>
<evidence type="ECO:0000256" key="2">
    <source>
        <dbReference type="ARBA" id="ARBA00009677"/>
    </source>
</evidence>
<dbReference type="NCBIfam" id="TIGR03506">
    <property type="entry name" value="FlgEFG_subfam"/>
    <property type="match status" value="1"/>
</dbReference>
<dbReference type="GO" id="GO:0071978">
    <property type="term" value="P:bacterial-type flagellum-dependent swarming motility"/>
    <property type="evidence" value="ECO:0007669"/>
    <property type="project" value="TreeGrafter"/>
</dbReference>
<dbReference type="GO" id="GO:0005829">
    <property type="term" value="C:cytosol"/>
    <property type="evidence" value="ECO:0007669"/>
    <property type="project" value="TreeGrafter"/>
</dbReference>
<organism evidence="8 9">
    <name type="scientific">Desulforudis audaxviator (strain MP104C)</name>
    <dbReference type="NCBI Taxonomy" id="477974"/>
    <lineage>
        <taxon>Bacteria</taxon>
        <taxon>Bacillati</taxon>
        <taxon>Bacillota</taxon>
        <taxon>Clostridia</taxon>
        <taxon>Thermoanaerobacterales</taxon>
        <taxon>Candidatus Desulforudaceae</taxon>
        <taxon>Candidatus Desulforudis</taxon>
    </lineage>
</organism>
<evidence type="ECO:0000259" key="7">
    <source>
        <dbReference type="Pfam" id="PF22692"/>
    </source>
</evidence>
<reference evidence="8 9" key="2">
    <citation type="journal article" date="2008" name="Science">
        <title>Environmental genomics reveals a single-species ecosystem deep within Earth.</title>
        <authorList>
            <person name="Chivian D."/>
            <person name="Brodie E.L."/>
            <person name="Alm E.J."/>
            <person name="Culley D.E."/>
            <person name="Dehal P.S."/>
            <person name="Desantis T.Z."/>
            <person name="Gihring T.M."/>
            <person name="Lapidus A."/>
            <person name="Lin L.H."/>
            <person name="Lowry S.R."/>
            <person name="Moser D.P."/>
            <person name="Richardson P.M."/>
            <person name="Southam G."/>
            <person name="Wanger G."/>
            <person name="Pratt L.M."/>
            <person name="Andersen G.L."/>
            <person name="Hazen T.C."/>
            <person name="Brockman F.J."/>
            <person name="Arkin A.P."/>
            <person name="Onstott T.C."/>
        </authorList>
    </citation>
    <scope>NUCLEOTIDE SEQUENCE [LARGE SCALE GENOMIC DNA]</scope>
    <source>
        <strain evidence="8 9">MP104C</strain>
    </source>
</reference>
<name>B1I5E3_DESAP</name>
<evidence type="ECO:0000259" key="6">
    <source>
        <dbReference type="Pfam" id="PF06429"/>
    </source>
</evidence>
<dbReference type="Pfam" id="PF06429">
    <property type="entry name" value="Flg_bbr_C"/>
    <property type="match status" value="1"/>
</dbReference>